<feature type="region of interest" description="Disordered" evidence="1">
    <location>
        <begin position="57"/>
        <end position="86"/>
    </location>
</feature>
<proteinExistence type="predicted"/>
<dbReference type="RefSeq" id="XP_017776669.1">
    <property type="nucleotide sequence ID" value="XM_017921180.1"/>
</dbReference>
<sequence length="137" mass="15388">MVRVPAGKCRPPAAFVFLFEFLRVSGEGRLISDLSIQRRHADQQRVAYRLAHISAQPEARFPADEDVKPLDQQESQLQDTDDDQTGTFKKKKLETITVEVTSDTKVSLPYVLAEKDMVNSPGHVPKCLQFENGGVFD</sequence>
<reference evidence="3" key="1">
    <citation type="submission" date="2025-08" db="UniProtKB">
        <authorList>
            <consortium name="RefSeq"/>
        </authorList>
    </citation>
    <scope>IDENTIFICATION</scope>
    <source>
        <tissue evidence="3">Whole Larva</tissue>
    </source>
</reference>
<evidence type="ECO:0000313" key="2">
    <source>
        <dbReference type="Proteomes" id="UP000695000"/>
    </source>
</evidence>
<evidence type="ECO:0000313" key="3">
    <source>
        <dbReference type="RefSeq" id="XP_017776669.1"/>
    </source>
</evidence>
<accession>A0ABM1MQ19</accession>
<name>A0ABM1MQ19_NICVS</name>
<protein>
    <submittedName>
        <fullName evidence="3">Uncharacterized protein LOC108562758</fullName>
    </submittedName>
</protein>
<organism evidence="2 3">
    <name type="scientific">Nicrophorus vespilloides</name>
    <name type="common">Boreal carrion beetle</name>
    <dbReference type="NCBI Taxonomy" id="110193"/>
    <lineage>
        <taxon>Eukaryota</taxon>
        <taxon>Metazoa</taxon>
        <taxon>Ecdysozoa</taxon>
        <taxon>Arthropoda</taxon>
        <taxon>Hexapoda</taxon>
        <taxon>Insecta</taxon>
        <taxon>Pterygota</taxon>
        <taxon>Neoptera</taxon>
        <taxon>Endopterygota</taxon>
        <taxon>Coleoptera</taxon>
        <taxon>Polyphaga</taxon>
        <taxon>Staphyliniformia</taxon>
        <taxon>Silphidae</taxon>
        <taxon>Nicrophorinae</taxon>
        <taxon>Nicrophorus</taxon>
    </lineage>
</organism>
<dbReference type="Proteomes" id="UP000695000">
    <property type="component" value="Unplaced"/>
</dbReference>
<keyword evidence="2" id="KW-1185">Reference proteome</keyword>
<gene>
    <name evidence="3" type="primary">LOC108562758</name>
</gene>
<evidence type="ECO:0000256" key="1">
    <source>
        <dbReference type="SAM" id="MobiDB-lite"/>
    </source>
</evidence>
<feature type="compositionally biased region" description="Basic and acidic residues" evidence="1">
    <location>
        <begin position="61"/>
        <end position="71"/>
    </location>
</feature>
<dbReference type="GeneID" id="108562758"/>